<dbReference type="GO" id="GO:0005737">
    <property type="term" value="C:cytoplasm"/>
    <property type="evidence" value="ECO:0007669"/>
    <property type="project" value="UniProtKB-SubCell"/>
</dbReference>
<evidence type="ECO:0000259" key="7">
    <source>
        <dbReference type="PROSITE" id="PS51093"/>
    </source>
</evidence>
<dbReference type="AlphaFoldDB" id="A0A0H3XJA6"/>
<keyword evidence="5" id="KW-0598">Phosphotransferase system</keyword>
<dbReference type="PANTHER" id="PTHR45008">
    <property type="entry name" value="PTS SYSTEM GLUCOSE-SPECIFIC EIIA COMPONENT"/>
    <property type="match status" value="1"/>
</dbReference>
<keyword evidence="3" id="KW-0762">Sugar transport</keyword>
<dbReference type="STRING" id="315358.SERIO_v1c11170"/>
<dbReference type="GO" id="GO:0009401">
    <property type="term" value="P:phosphoenolpyruvate-dependent sugar phosphotransferase system"/>
    <property type="evidence" value="ECO:0007669"/>
    <property type="project" value="UniProtKB-KW"/>
</dbReference>
<dbReference type="Pfam" id="PF00358">
    <property type="entry name" value="PTS_EIIA_1"/>
    <property type="match status" value="1"/>
</dbReference>
<name>A0A0H3XJA6_9MOLU</name>
<protein>
    <submittedName>
        <fullName evidence="8">PTS system glucose-specific IIA component</fullName>
    </submittedName>
</protein>
<dbReference type="Gene3D" id="2.70.70.10">
    <property type="entry name" value="Glucose Permease (Domain IIA)"/>
    <property type="match status" value="1"/>
</dbReference>
<dbReference type="PANTHER" id="PTHR45008:SF1">
    <property type="entry name" value="PTS SYSTEM GLUCOSE-SPECIFIC EIIA COMPONENT"/>
    <property type="match status" value="1"/>
</dbReference>
<gene>
    <name evidence="8" type="primary">crr</name>
    <name evidence="8" type="ORF">SERIO_v1c11170</name>
</gene>
<evidence type="ECO:0000313" key="8">
    <source>
        <dbReference type="EMBL" id="AKM54670.1"/>
    </source>
</evidence>
<comment type="subcellular location">
    <subcellularLocation>
        <location evidence="1">Cytoplasm</location>
    </subcellularLocation>
</comment>
<evidence type="ECO:0000256" key="5">
    <source>
        <dbReference type="ARBA" id="ARBA00022683"/>
    </source>
</evidence>
<sequence length="159" mass="17106">MGLFGHKNKEIQIIAPVDGEVIAIEEVTDEIFSQKMLGDGLGIKPAKGNFVAPMEGKLMTVFPTGHAYGIKHKSGVEMLLHVGMDTVSLNGEGFDIKVKQDQAVSQGDLLCNVDLDKIKDKVPSLDTPMVFTPDSMNGKTIEVVKKGKVSQGDVIAIIK</sequence>
<evidence type="ECO:0000256" key="6">
    <source>
        <dbReference type="ARBA" id="ARBA00022777"/>
    </source>
</evidence>
<dbReference type="NCBIfam" id="TIGR00830">
    <property type="entry name" value="PTBA"/>
    <property type="match status" value="1"/>
</dbReference>
<proteinExistence type="predicted"/>
<dbReference type="Proteomes" id="UP000035661">
    <property type="component" value="Chromosome"/>
</dbReference>
<feature type="domain" description="PTS EIIA type-1" evidence="7">
    <location>
        <begin position="29"/>
        <end position="133"/>
    </location>
</feature>
<dbReference type="InterPro" id="IPR050890">
    <property type="entry name" value="PTS_EIIA_component"/>
</dbReference>
<dbReference type="EMBL" id="CP011856">
    <property type="protein sequence ID" value="AKM54670.1"/>
    <property type="molecule type" value="Genomic_DNA"/>
</dbReference>
<evidence type="ECO:0000256" key="1">
    <source>
        <dbReference type="ARBA" id="ARBA00004496"/>
    </source>
</evidence>
<keyword evidence="4" id="KW-0808">Transferase</keyword>
<accession>A0A0H3XJA6</accession>
<dbReference type="PROSITE" id="PS00371">
    <property type="entry name" value="PTS_EIIA_TYPE_1_HIS"/>
    <property type="match status" value="1"/>
</dbReference>
<dbReference type="FunFam" id="2.70.70.10:FF:000001">
    <property type="entry name" value="PTS system glucose-specific IIA component"/>
    <property type="match status" value="1"/>
</dbReference>
<dbReference type="SUPFAM" id="SSF51261">
    <property type="entry name" value="Duplicated hybrid motif"/>
    <property type="match status" value="1"/>
</dbReference>
<reference evidence="9" key="2">
    <citation type="submission" date="2015-06" db="EMBL/GenBank/DDBJ databases">
        <title>Complete genome sequence of Spiroplasma eriocheiris TDA-040725-5 (DSM 21848).</title>
        <authorList>
            <person name="Lo W.-S."/>
            <person name="Kuo C.-H."/>
        </authorList>
    </citation>
    <scope>NUCLEOTIDE SEQUENCE [LARGE SCALE GENOMIC DNA]</scope>
    <source>
        <strain evidence="9">TDA-040725-5</strain>
    </source>
</reference>
<dbReference type="RefSeq" id="WP_047791853.1">
    <property type="nucleotide sequence ID" value="NZ_CP011856.1"/>
</dbReference>
<keyword evidence="9" id="KW-1185">Reference proteome</keyword>
<dbReference type="KEGG" id="seri:SERIO_v1c11170"/>
<dbReference type="PROSITE" id="PS51093">
    <property type="entry name" value="PTS_EIIA_TYPE_1"/>
    <property type="match status" value="1"/>
</dbReference>
<evidence type="ECO:0000256" key="4">
    <source>
        <dbReference type="ARBA" id="ARBA00022679"/>
    </source>
</evidence>
<keyword evidence="6" id="KW-0418">Kinase</keyword>
<evidence type="ECO:0000256" key="2">
    <source>
        <dbReference type="ARBA" id="ARBA00022448"/>
    </source>
</evidence>
<dbReference type="InterPro" id="IPR001127">
    <property type="entry name" value="PTS_EIIA_1_perm"/>
</dbReference>
<organism evidence="8 9">
    <name type="scientific">Spiroplasma eriocheiris</name>
    <dbReference type="NCBI Taxonomy" id="315358"/>
    <lineage>
        <taxon>Bacteria</taxon>
        <taxon>Bacillati</taxon>
        <taxon>Mycoplasmatota</taxon>
        <taxon>Mollicutes</taxon>
        <taxon>Entomoplasmatales</taxon>
        <taxon>Spiroplasmataceae</taxon>
        <taxon>Spiroplasma</taxon>
    </lineage>
</organism>
<dbReference type="GO" id="GO:0016301">
    <property type="term" value="F:kinase activity"/>
    <property type="evidence" value="ECO:0007669"/>
    <property type="project" value="UniProtKB-KW"/>
</dbReference>
<evidence type="ECO:0000256" key="3">
    <source>
        <dbReference type="ARBA" id="ARBA00022597"/>
    </source>
</evidence>
<keyword evidence="2" id="KW-0813">Transport</keyword>
<dbReference type="InterPro" id="IPR011055">
    <property type="entry name" value="Dup_hybrid_motif"/>
</dbReference>
<dbReference type="PATRIC" id="fig|743698.3.peg.1128"/>
<evidence type="ECO:0000313" key="9">
    <source>
        <dbReference type="Proteomes" id="UP000035661"/>
    </source>
</evidence>
<reference evidence="8 9" key="1">
    <citation type="journal article" date="2015" name="Genome Biol. Evol.">
        <title>Found and Lost: The Fates of Horizontally Acquired Genes in Arthropod-Symbiotic Spiroplasma.</title>
        <authorList>
            <person name="Lo W.S."/>
            <person name="Gasparich G.E."/>
            <person name="Kuo C.H."/>
        </authorList>
    </citation>
    <scope>NUCLEOTIDE SEQUENCE [LARGE SCALE GENOMIC DNA]</scope>
    <source>
        <strain evidence="9">TDA-040725-5</strain>
    </source>
</reference>